<dbReference type="PROSITE" id="PS00104">
    <property type="entry name" value="EPSP_SYNTHASE_1"/>
    <property type="match status" value="1"/>
</dbReference>
<comment type="subunit">
    <text evidence="7">Monomer.</text>
</comment>
<dbReference type="Gene3D" id="3.65.10.10">
    <property type="entry name" value="Enolpyruvate transferase domain"/>
    <property type="match status" value="2"/>
</dbReference>
<feature type="binding site" evidence="7">
    <location>
        <position position="26"/>
    </location>
    <ligand>
        <name>phosphoenolpyruvate</name>
        <dbReference type="ChEBI" id="CHEBI:58702"/>
    </ligand>
</feature>
<dbReference type="Proteomes" id="UP000320386">
    <property type="component" value="Chromosome"/>
</dbReference>
<dbReference type="GO" id="GO:0005737">
    <property type="term" value="C:cytoplasm"/>
    <property type="evidence" value="ECO:0007669"/>
    <property type="project" value="UniProtKB-SubCell"/>
</dbReference>
<dbReference type="GO" id="GO:0009073">
    <property type="term" value="P:aromatic amino acid family biosynthetic process"/>
    <property type="evidence" value="ECO:0007669"/>
    <property type="project" value="UniProtKB-KW"/>
</dbReference>
<evidence type="ECO:0000259" key="8">
    <source>
        <dbReference type="Pfam" id="PF00275"/>
    </source>
</evidence>
<feature type="binding site" evidence="7">
    <location>
        <position position="26"/>
    </location>
    <ligand>
        <name>3-phosphoshikimate</name>
        <dbReference type="ChEBI" id="CHEBI:145989"/>
    </ligand>
</feature>
<name>A0A518BV08_9BACT</name>
<feature type="binding site" evidence="7">
    <location>
        <position position="27"/>
    </location>
    <ligand>
        <name>3-phosphoshikimate</name>
        <dbReference type="ChEBI" id="CHEBI:145989"/>
    </ligand>
</feature>
<feature type="binding site" evidence="7">
    <location>
        <position position="175"/>
    </location>
    <ligand>
        <name>3-phosphoshikimate</name>
        <dbReference type="ChEBI" id="CHEBI:145989"/>
    </ligand>
</feature>
<dbReference type="SUPFAM" id="SSF55205">
    <property type="entry name" value="EPT/RTPC-like"/>
    <property type="match status" value="1"/>
</dbReference>
<protein>
    <recommendedName>
        <fullName evidence="7">3-phosphoshikimate 1-carboxyvinyltransferase</fullName>
        <ecNumber evidence="7">2.5.1.19</ecNumber>
    </recommendedName>
    <alternativeName>
        <fullName evidence="7">5-enolpyruvylshikimate-3-phosphate synthase</fullName>
        <shortName evidence="7">EPSP synthase</shortName>
        <shortName evidence="7">EPSPS</shortName>
    </alternativeName>
</protein>
<dbReference type="InterPro" id="IPR001986">
    <property type="entry name" value="Enolpyruvate_Tfrase_dom"/>
</dbReference>
<evidence type="ECO:0000256" key="4">
    <source>
        <dbReference type="ARBA" id="ARBA00022679"/>
    </source>
</evidence>
<dbReference type="InterPro" id="IPR013792">
    <property type="entry name" value="RNA3'P_cycl/enolpyr_Trfase_a/b"/>
</dbReference>
<feature type="domain" description="Enolpyruvate transferase" evidence="8">
    <location>
        <begin position="11"/>
        <end position="428"/>
    </location>
</feature>
<gene>
    <name evidence="7 9" type="primary">aroA</name>
    <name evidence="9" type="ORF">Pan265_06570</name>
</gene>
<evidence type="ECO:0000256" key="3">
    <source>
        <dbReference type="ARBA" id="ARBA00022605"/>
    </source>
</evidence>
<feature type="binding site" evidence="7">
    <location>
        <position position="31"/>
    </location>
    <ligand>
        <name>3-phosphoshikimate</name>
        <dbReference type="ChEBI" id="CHEBI:145989"/>
    </ligand>
</feature>
<dbReference type="HAMAP" id="MF_00210">
    <property type="entry name" value="EPSP_synth"/>
    <property type="match status" value="1"/>
</dbReference>
<evidence type="ECO:0000256" key="2">
    <source>
        <dbReference type="ARBA" id="ARBA00009948"/>
    </source>
</evidence>
<organism evidence="9 10">
    <name type="scientific">Mucisphaera calidilacus</name>
    <dbReference type="NCBI Taxonomy" id="2527982"/>
    <lineage>
        <taxon>Bacteria</taxon>
        <taxon>Pseudomonadati</taxon>
        <taxon>Planctomycetota</taxon>
        <taxon>Phycisphaerae</taxon>
        <taxon>Phycisphaerales</taxon>
        <taxon>Phycisphaeraceae</taxon>
        <taxon>Mucisphaera</taxon>
    </lineage>
</organism>
<comment type="subcellular location">
    <subcellularLocation>
        <location evidence="7">Cytoplasm</location>
    </subcellularLocation>
</comment>
<dbReference type="PIRSF" id="PIRSF000505">
    <property type="entry name" value="EPSPS"/>
    <property type="match status" value="1"/>
</dbReference>
<comment type="similarity">
    <text evidence="2 7">Belongs to the EPSP synthase family.</text>
</comment>
<comment type="catalytic activity">
    <reaction evidence="6">
        <text>3-phosphoshikimate + phosphoenolpyruvate = 5-O-(1-carboxyvinyl)-3-phosphoshikimate + phosphate</text>
        <dbReference type="Rhea" id="RHEA:21256"/>
        <dbReference type="ChEBI" id="CHEBI:43474"/>
        <dbReference type="ChEBI" id="CHEBI:57701"/>
        <dbReference type="ChEBI" id="CHEBI:58702"/>
        <dbReference type="ChEBI" id="CHEBI:145989"/>
        <dbReference type="EC" id="2.5.1.19"/>
    </reaction>
    <physiologicalReaction direction="left-to-right" evidence="6">
        <dbReference type="Rhea" id="RHEA:21257"/>
    </physiologicalReaction>
</comment>
<dbReference type="InterPro" id="IPR023193">
    <property type="entry name" value="EPSP_synthase_CS"/>
</dbReference>
<dbReference type="EC" id="2.5.1.19" evidence="7"/>
<keyword evidence="10" id="KW-1185">Reference proteome</keyword>
<comment type="pathway">
    <text evidence="1 7">Metabolic intermediate biosynthesis; chorismate biosynthesis; chorismate from D-erythrose 4-phosphate and phosphoenolpyruvate: step 6/7.</text>
</comment>
<reference evidence="9 10" key="1">
    <citation type="submission" date="2019-02" db="EMBL/GenBank/DDBJ databases">
        <title>Deep-cultivation of Planctomycetes and their phenomic and genomic characterization uncovers novel biology.</title>
        <authorList>
            <person name="Wiegand S."/>
            <person name="Jogler M."/>
            <person name="Boedeker C."/>
            <person name="Pinto D."/>
            <person name="Vollmers J."/>
            <person name="Rivas-Marin E."/>
            <person name="Kohn T."/>
            <person name="Peeters S.H."/>
            <person name="Heuer A."/>
            <person name="Rast P."/>
            <person name="Oberbeckmann S."/>
            <person name="Bunk B."/>
            <person name="Jeske O."/>
            <person name="Meyerdierks A."/>
            <person name="Storesund J.E."/>
            <person name="Kallscheuer N."/>
            <person name="Luecker S."/>
            <person name="Lage O.M."/>
            <person name="Pohl T."/>
            <person name="Merkel B.J."/>
            <person name="Hornburger P."/>
            <person name="Mueller R.-W."/>
            <person name="Bruemmer F."/>
            <person name="Labrenz M."/>
            <person name="Spormann A.M."/>
            <person name="Op den Camp H."/>
            <person name="Overmann J."/>
            <person name="Amann R."/>
            <person name="Jetten M.S.M."/>
            <person name="Mascher T."/>
            <person name="Medema M.H."/>
            <person name="Devos D.P."/>
            <person name="Kaster A.-K."/>
            <person name="Ovreas L."/>
            <person name="Rohde M."/>
            <person name="Galperin M.Y."/>
            <person name="Jogler C."/>
        </authorList>
    </citation>
    <scope>NUCLEOTIDE SEQUENCE [LARGE SCALE GENOMIC DNA]</scope>
    <source>
        <strain evidence="9 10">Pan265</strain>
    </source>
</reference>
<keyword evidence="3 7" id="KW-0028">Amino-acid biosynthesis</keyword>
<dbReference type="Pfam" id="PF00275">
    <property type="entry name" value="EPSP_synthase"/>
    <property type="match status" value="1"/>
</dbReference>
<feature type="active site" description="Proton acceptor" evidence="7">
    <location>
        <position position="320"/>
    </location>
</feature>
<feature type="binding site" evidence="7">
    <location>
        <position position="420"/>
    </location>
    <ligand>
        <name>phosphoenolpyruvate</name>
        <dbReference type="ChEBI" id="CHEBI:58702"/>
    </ligand>
</feature>
<feature type="binding site" evidence="7">
    <location>
        <position position="127"/>
    </location>
    <ligand>
        <name>phosphoenolpyruvate</name>
        <dbReference type="ChEBI" id="CHEBI:58702"/>
    </ligand>
</feature>
<dbReference type="GO" id="GO:0003866">
    <property type="term" value="F:3-phosphoshikimate 1-carboxyvinyltransferase activity"/>
    <property type="evidence" value="ECO:0007669"/>
    <property type="project" value="UniProtKB-UniRule"/>
</dbReference>
<keyword evidence="7" id="KW-0963">Cytoplasm</keyword>
<proteinExistence type="inferred from homology"/>
<dbReference type="AlphaFoldDB" id="A0A518BV08"/>
<dbReference type="GO" id="GO:0008652">
    <property type="term" value="P:amino acid biosynthetic process"/>
    <property type="evidence" value="ECO:0007669"/>
    <property type="project" value="UniProtKB-KW"/>
</dbReference>
<dbReference type="RefSeq" id="WP_236254633.1">
    <property type="nucleotide sequence ID" value="NZ_CP036280.1"/>
</dbReference>
<dbReference type="EMBL" id="CP036280">
    <property type="protein sequence ID" value="QDU70820.1"/>
    <property type="molecule type" value="Genomic_DNA"/>
</dbReference>
<dbReference type="InterPro" id="IPR006264">
    <property type="entry name" value="EPSP_synthase"/>
</dbReference>
<keyword evidence="5 7" id="KW-0057">Aromatic amino acid biosynthesis</keyword>
<feature type="binding site" evidence="7">
    <location>
        <position position="201"/>
    </location>
    <ligand>
        <name>3-phosphoshikimate</name>
        <dbReference type="ChEBI" id="CHEBI:145989"/>
    </ligand>
</feature>
<feature type="binding site" evidence="7">
    <location>
        <position position="175"/>
    </location>
    <ligand>
        <name>phosphoenolpyruvate</name>
        <dbReference type="ChEBI" id="CHEBI:58702"/>
    </ligand>
</feature>
<evidence type="ECO:0000256" key="1">
    <source>
        <dbReference type="ARBA" id="ARBA00004811"/>
    </source>
</evidence>
<evidence type="ECO:0000256" key="7">
    <source>
        <dbReference type="HAMAP-Rule" id="MF_00210"/>
    </source>
</evidence>
<feature type="binding site" evidence="7">
    <location>
        <position position="351"/>
    </location>
    <ligand>
        <name>phosphoenolpyruvate</name>
        <dbReference type="ChEBI" id="CHEBI:58702"/>
    </ligand>
</feature>
<evidence type="ECO:0000313" key="10">
    <source>
        <dbReference type="Proteomes" id="UP000320386"/>
    </source>
</evidence>
<comment type="function">
    <text evidence="7">Catalyzes the transfer of the enolpyruvyl moiety of phosphoenolpyruvate (PEP) to the 5-hydroxyl of shikimate-3-phosphate (S3P) to produce enolpyruvyl shikimate-3-phosphate and inorganic phosphate.</text>
</comment>
<evidence type="ECO:0000256" key="5">
    <source>
        <dbReference type="ARBA" id="ARBA00023141"/>
    </source>
</evidence>
<dbReference type="PANTHER" id="PTHR21090">
    <property type="entry name" value="AROM/DEHYDROQUINATE SYNTHASE"/>
    <property type="match status" value="1"/>
</dbReference>
<dbReference type="InterPro" id="IPR036968">
    <property type="entry name" value="Enolpyruvate_Tfrase_sf"/>
</dbReference>
<feature type="binding site" evidence="7">
    <location>
        <position position="174"/>
    </location>
    <ligand>
        <name>3-phosphoshikimate</name>
        <dbReference type="ChEBI" id="CHEBI:145989"/>
    </ligand>
</feature>
<feature type="binding site" evidence="7">
    <location>
        <position position="395"/>
    </location>
    <ligand>
        <name>phosphoenolpyruvate</name>
        <dbReference type="ChEBI" id="CHEBI:58702"/>
    </ligand>
</feature>
<accession>A0A518BV08</accession>
<dbReference type="PANTHER" id="PTHR21090:SF5">
    <property type="entry name" value="PENTAFUNCTIONAL AROM POLYPEPTIDE"/>
    <property type="match status" value="1"/>
</dbReference>
<dbReference type="GO" id="GO:0009423">
    <property type="term" value="P:chorismate biosynthetic process"/>
    <property type="evidence" value="ECO:0007669"/>
    <property type="project" value="UniProtKB-UniRule"/>
</dbReference>
<feature type="binding site" evidence="7">
    <location>
        <position position="173"/>
    </location>
    <ligand>
        <name>3-phosphoshikimate</name>
        <dbReference type="ChEBI" id="CHEBI:145989"/>
    </ligand>
</feature>
<feature type="binding site" evidence="7">
    <location>
        <position position="347"/>
    </location>
    <ligand>
        <name>3-phosphoshikimate</name>
        <dbReference type="ChEBI" id="CHEBI:145989"/>
    </ligand>
</feature>
<dbReference type="KEGG" id="mcad:Pan265_06570"/>
<keyword evidence="4 7" id="KW-0808">Transferase</keyword>
<feature type="binding site" evidence="7">
    <location>
        <position position="343"/>
    </location>
    <ligand>
        <name>3-phosphoshikimate</name>
        <dbReference type="ChEBI" id="CHEBI:145989"/>
    </ligand>
</feature>
<dbReference type="NCBIfam" id="TIGR01356">
    <property type="entry name" value="aroA"/>
    <property type="match status" value="1"/>
</dbReference>
<dbReference type="UniPathway" id="UPA00053">
    <property type="reaction ID" value="UER00089"/>
</dbReference>
<feature type="binding site" evidence="7">
    <location>
        <position position="320"/>
    </location>
    <ligand>
        <name>3-phosphoshikimate</name>
        <dbReference type="ChEBI" id="CHEBI:145989"/>
    </ligand>
</feature>
<evidence type="ECO:0000256" key="6">
    <source>
        <dbReference type="ARBA" id="ARBA00044633"/>
    </source>
</evidence>
<feature type="binding site" evidence="7">
    <location>
        <position position="99"/>
    </location>
    <ligand>
        <name>phosphoenolpyruvate</name>
        <dbReference type="ChEBI" id="CHEBI:58702"/>
    </ligand>
</feature>
<sequence>MSDYPRQLDITPIGRFDHTVDLPGSKSLTNRALLLAALSDGPCYLTNTLFADDTERMLEALDALGFKIEIQRGHNAVLVEGHAGVIPATRATLNLGNAGTAVRFLTAALTLGKGTYTVDGIERMRQRPIAQLVAPLRELGATINHTHSDGYPPLEIHANGLEGGELRLAPTLSSQYITALLQIGVYARKGLNLRLDGPITSRPYVAMTLGLLEHFEVPVEASDDLSSIDITPEWIRGNDLAIEPDASSASYFWAAAAITPGSSCTVNGLGTNSIQGDARFASVLEKIGARVVIRADHTTVSAPADGKLHGIDIDLNDMPDAAMTLAAIAPLLDGTTTIRNVGNWRVKETDRMAAMQTELNKTGAQATINGDDITIHPLPDGRLRPATIDTYDDHRMAMTFTVLGLAKQGVTINDPACVAKTLPDFFERIETLRTQASPAH</sequence>
<dbReference type="CDD" id="cd01556">
    <property type="entry name" value="EPSP_synthase"/>
    <property type="match status" value="1"/>
</dbReference>
<evidence type="ECO:0000313" key="9">
    <source>
        <dbReference type="EMBL" id="QDU70820.1"/>
    </source>
</evidence>